<dbReference type="OrthoDB" id="1732493at2759"/>
<evidence type="ECO:0000313" key="2">
    <source>
        <dbReference type="Proteomes" id="UP000092993"/>
    </source>
</evidence>
<evidence type="ECO:0000313" key="1">
    <source>
        <dbReference type="EMBL" id="OBZ71671.1"/>
    </source>
</evidence>
<keyword evidence="2" id="KW-1185">Reference proteome</keyword>
<gene>
    <name evidence="1" type="ORF">A0H81_08887</name>
</gene>
<comment type="caution">
    <text evidence="1">The sequence shown here is derived from an EMBL/GenBank/DDBJ whole genome shotgun (WGS) entry which is preliminary data.</text>
</comment>
<dbReference type="STRING" id="5627.A0A1C7M447"/>
<dbReference type="AlphaFoldDB" id="A0A1C7M447"/>
<protein>
    <submittedName>
        <fullName evidence="1">Uncharacterized protein</fullName>
    </submittedName>
</protein>
<proteinExistence type="predicted"/>
<sequence>MELSELDMVRSDMGLVSVAIQARDIHITPRLAQFPIPGCMGMGNIKERIGLMSCLGIEFLLILHKNIRWVSFKEKPNSVTNTESEEFPHSSPLMVLFMRDTAFYILMIFLSLRSNVSTEEQFLEEARPTMSSVQFAARMSTTIRLEAEDEGVPSSAIREVILLKELKDDNVVSRNLHKCNSVVKAI</sequence>
<organism evidence="1 2">
    <name type="scientific">Grifola frondosa</name>
    <name type="common">Maitake</name>
    <name type="synonym">Polyporus frondosus</name>
    <dbReference type="NCBI Taxonomy" id="5627"/>
    <lineage>
        <taxon>Eukaryota</taxon>
        <taxon>Fungi</taxon>
        <taxon>Dikarya</taxon>
        <taxon>Basidiomycota</taxon>
        <taxon>Agaricomycotina</taxon>
        <taxon>Agaricomycetes</taxon>
        <taxon>Polyporales</taxon>
        <taxon>Grifolaceae</taxon>
        <taxon>Grifola</taxon>
    </lineage>
</organism>
<dbReference type="Gene3D" id="3.30.200.20">
    <property type="entry name" value="Phosphorylase Kinase, domain 1"/>
    <property type="match status" value="1"/>
</dbReference>
<reference evidence="1 2" key="1">
    <citation type="submission" date="2016-03" db="EMBL/GenBank/DDBJ databases">
        <title>Whole genome sequencing of Grifola frondosa 9006-11.</title>
        <authorList>
            <person name="Min B."/>
            <person name="Park H."/>
            <person name="Kim J.-G."/>
            <person name="Cho H."/>
            <person name="Oh Y.-L."/>
            <person name="Kong W.-S."/>
            <person name="Choi I.-G."/>
        </authorList>
    </citation>
    <scope>NUCLEOTIDE SEQUENCE [LARGE SCALE GENOMIC DNA]</scope>
    <source>
        <strain evidence="1 2">9006-11</strain>
    </source>
</reference>
<dbReference type="EMBL" id="LUGG01000011">
    <property type="protein sequence ID" value="OBZ71671.1"/>
    <property type="molecule type" value="Genomic_DNA"/>
</dbReference>
<accession>A0A1C7M447</accession>
<dbReference type="Proteomes" id="UP000092993">
    <property type="component" value="Unassembled WGS sequence"/>
</dbReference>
<name>A0A1C7M447_GRIFR</name>